<feature type="domain" description="Transposase IS200-like" evidence="1">
    <location>
        <begin position="9"/>
        <end position="118"/>
    </location>
</feature>
<dbReference type="InterPro" id="IPR036515">
    <property type="entry name" value="Transposase_17_sf"/>
</dbReference>
<dbReference type="RefSeq" id="WP_091958614.1">
    <property type="nucleotide sequence ID" value="NZ_FOLH01000001.1"/>
</dbReference>
<keyword evidence="3" id="KW-1185">Reference proteome</keyword>
<evidence type="ECO:0000313" key="2">
    <source>
        <dbReference type="EMBL" id="SFB84417.1"/>
    </source>
</evidence>
<dbReference type="Gene3D" id="3.30.70.1290">
    <property type="entry name" value="Transposase IS200-like"/>
    <property type="match status" value="1"/>
</dbReference>
<dbReference type="EMBL" id="FOLH01000001">
    <property type="protein sequence ID" value="SFB84417.1"/>
    <property type="molecule type" value="Genomic_DNA"/>
</dbReference>
<gene>
    <name evidence="2" type="ORF">SAMN05660443_0492</name>
</gene>
<dbReference type="AlphaFoldDB" id="A0A1I1EBJ8"/>
<dbReference type="OrthoDB" id="9814067at2"/>
<dbReference type="Proteomes" id="UP000199058">
    <property type="component" value="Unassembled WGS sequence"/>
</dbReference>
<dbReference type="Pfam" id="PF01797">
    <property type="entry name" value="Y1_Tnp"/>
    <property type="match status" value="1"/>
</dbReference>
<accession>A0A1I1EBJ8</accession>
<proteinExistence type="predicted"/>
<dbReference type="STRING" id="1122252.SAMN05660443_0492"/>
<reference evidence="2 3" key="1">
    <citation type="submission" date="2016-10" db="EMBL/GenBank/DDBJ databases">
        <authorList>
            <person name="de Groot N.N."/>
        </authorList>
    </citation>
    <scope>NUCLEOTIDE SEQUENCE [LARGE SCALE GENOMIC DNA]</scope>
    <source>
        <strain evidence="2 3">DSM 18438</strain>
    </source>
</reference>
<dbReference type="InterPro" id="IPR002686">
    <property type="entry name" value="Transposase_17"/>
</dbReference>
<dbReference type="GO" id="GO:0003677">
    <property type="term" value="F:DNA binding"/>
    <property type="evidence" value="ECO:0007669"/>
    <property type="project" value="InterPro"/>
</dbReference>
<dbReference type="PANTHER" id="PTHR34322:SF2">
    <property type="entry name" value="TRANSPOSASE IS200-LIKE DOMAIN-CONTAINING PROTEIN"/>
    <property type="match status" value="1"/>
</dbReference>
<dbReference type="SMART" id="SM01321">
    <property type="entry name" value="Y1_Tnp"/>
    <property type="match status" value="1"/>
</dbReference>
<evidence type="ECO:0000313" key="3">
    <source>
        <dbReference type="Proteomes" id="UP000199058"/>
    </source>
</evidence>
<evidence type="ECO:0000259" key="1">
    <source>
        <dbReference type="SMART" id="SM01321"/>
    </source>
</evidence>
<dbReference type="SUPFAM" id="SSF143422">
    <property type="entry name" value="Transposase IS200-like"/>
    <property type="match status" value="1"/>
</dbReference>
<name>A0A1I1EBJ8_9GAMM</name>
<dbReference type="GO" id="GO:0004803">
    <property type="term" value="F:transposase activity"/>
    <property type="evidence" value="ECO:0007669"/>
    <property type="project" value="InterPro"/>
</dbReference>
<dbReference type="PANTHER" id="PTHR34322">
    <property type="entry name" value="TRANSPOSASE, Y1_TNP DOMAIN-CONTAINING"/>
    <property type="match status" value="1"/>
</dbReference>
<organism evidence="2 3">
    <name type="scientific">Marinospirillum celere</name>
    <dbReference type="NCBI Taxonomy" id="1122252"/>
    <lineage>
        <taxon>Bacteria</taxon>
        <taxon>Pseudomonadati</taxon>
        <taxon>Pseudomonadota</taxon>
        <taxon>Gammaproteobacteria</taxon>
        <taxon>Oceanospirillales</taxon>
        <taxon>Oceanospirillaceae</taxon>
        <taxon>Marinospirillum</taxon>
    </lineage>
</organism>
<sequence>MSRPLRIEIPGGFYHLTARTDEEVLFPVTQDRLDWMKHLQGVIERYGWQCLAWCQLDRHYHLVVRLPKGRLSSGMRQLNGLYTQSYNRRHGRKGSLFAGRYKALLVDSKDFLVPLVRQVLAEPWLKGWVSRPQNWPWGSTAQLLGEKPDKLAPPLHLDLLNQHPQVRHPADEFWKAYLFTASSEEDVWQRVRHQVFLGDQDFVRRVYKSLDKQGNGKANGKRKLQPDKVVLKDYQQAYEFPESMVQAYLQGGFTLQEVAEHFEVHPSTVSRRVKSWEQRTD</sequence>
<dbReference type="GO" id="GO:0006313">
    <property type="term" value="P:DNA transposition"/>
    <property type="evidence" value="ECO:0007669"/>
    <property type="project" value="InterPro"/>
</dbReference>
<protein>
    <submittedName>
        <fullName evidence="2">REP element-mobilizing transposase RayT</fullName>
    </submittedName>
</protein>